<dbReference type="GO" id="GO:0071482">
    <property type="term" value="P:cellular response to light stimulus"/>
    <property type="evidence" value="ECO:0000318"/>
    <property type="project" value="GO_Central"/>
</dbReference>
<dbReference type="GO" id="GO:0009507">
    <property type="term" value="C:chloroplast"/>
    <property type="evidence" value="ECO:0000318"/>
    <property type="project" value="GO_Central"/>
</dbReference>
<sequence>MNLLSLTLPLPLYCSSLSVTRLSAFPSSYKCTSGAVLRRCVKEEKEEEELLEGMPKEYYDDEWQTQQREKTKELHPLRKQEEEEEERKIEEYREIGMRLKEYPEEDVIKARKLVSSFLRAAEEVEERIEEAAKKGEFTELVLMVIWNRLDLARHDEEKDAIRSLDLLYRRVEAIPAMRLLNDLLVMYDGYDFEEWLKKCKKVMIDTFPREDPFSILVPPGFESFDIDKIPSKLYFISWKSPLLESPNDFLFQSFDDTLLRVDFVREVDELLQEVRSEESEVHNEPGFDAESVANRLKQQEKQQTIRQVEALLDLAIGLNW</sequence>
<dbReference type="PANTHER" id="PTHR37219">
    <property type="entry name" value="PROTEIN PALE CRESS, CHLOROPLASTIC"/>
    <property type="match status" value="1"/>
</dbReference>
<dbReference type="AlphaFoldDB" id="A0A0R0KX45"/>
<dbReference type="EnsemblPlants" id="KRH71463">
    <property type="protein sequence ID" value="KRH71463"/>
    <property type="gene ID" value="GLYMA_02G149400"/>
</dbReference>
<dbReference type="GO" id="GO:0009501">
    <property type="term" value="C:amyloplast"/>
    <property type="evidence" value="ECO:0000318"/>
    <property type="project" value="GO_Central"/>
</dbReference>
<dbReference type="PANTHER" id="PTHR37219:SF1">
    <property type="entry name" value="PROTEIN PALE CRESS, CHLOROPLASTIC"/>
    <property type="match status" value="1"/>
</dbReference>
<evidence type="ECO:0000313" key="4">
    <source>
        <dbReference type="Proteomes" id="UP000008827"/>
    </source>
</evidence>
<dbReference type="STRING" id="3847.A0A0R0KX45"/>
<dbReference type="EMBL" id="CM000835">
    <property type="protein sequence ID" value="KRH71463.1"/>
    <property type="molecule type" value="Genomic_DNA"/>
</dbReference>
<accession>A0A0R0KX45</accession>
<feature type="chain" id="PRO_5014522309" description="Protein PALE CRESS, chloroplastic" evidence="1">
    <location>
        <begin position="17"/>
        <end position="320"/>
    </location>
</feature>
<reference evidence="2" key="3">
    <citation type="submission" date="2018-07" db="EMBL/GenBank/DDBJ databases">
        <title>WGS assembly of Glycine max.</title>
        <authorList>
            <person name="Schmutz J."/>
            <person name="Cannon S."/>
            <person name="Schlueter J."/>
            <person name="Ma J."/>
            <person name="Mitros T."/>
            <person name="Nelson W."/>
            <person name="Hyten D."/>
            <person name="Song Q."/>
            <person name="Thelen J."/>
            <person name="Cheng J."/>
            <person name="Xu D."/>
            <person name="Hellsten U."/>
            <person name="May G."/>
            <person name="Yu Y."/>
            <person name="Sakurai T."/>
            <person name="Umezawa T."/>
            <person name="Bhattacharyya M."/>
            <person name="Sandhu D."/>
            <person name="Valliyodan B."/>
            <person name="Lindquist E."/>
            <person name="Peto M."/>
            <person name="Grant D."/>
            <person name="Shu S."/>
            <person name="Goodstein D."/>
            <person name="Barry K."/>
            <person name="Futrell-Griggs M."/>
            <person name="Abernathy B."/>
            <person name="Du J."/>
            <person name="Tian Z."/>
            <person name="Zhu L."/>
            <person name="Gill N."/>
            <person name="Joshi T."/>
            <person name="Libault M."/>
            <person name="Sethuraman A."/>
            <person name="Zhang X."/>
            <person name="Shinozaki K."/>
            <person name="Nguyen H."/>
            <person name="Wing R."/>
            <person name="Cregan P."/>
            <person name="Specht J."/>
            <person name="Grimwood J."/>
            <person name="Rokhsar D."/>
            <person name="Stacey G."/>
            <person name="Shoemaker R."/>
            <person name="Jackson S."/>
        </authorList>
    </citation>
    <scope>NUCLEOTIDE SEQUENCE</scope>
    <source>
        <tissue evidence="2">Callus</tissue>
    </source>
</reference>
<evidence type="ECO:0000313" key="3">
    <source>
        <dbReference type="EnsemblPlants" id="KRH71463"/>
    </source>
</evidence>
<reference evidence="2 3" key="1">
    <citation type="journal article" date="2010" name="Nature">
        <title>Genome sequence of the palaeopolyploid soybean.</title>
        <authorList>
            <person name="Schmutz J."/>
            <person name="Cannon S.B."/>
            <person name="Schlueter J."/>
            <person name="Ma J."/>
            <person name="Mitros T."/>
            <person name="Nelson W."/>
            <person name="Hyten D.L."/>
            <person name="Song Q."/>
            <person name="Thelen J.J."/>
            <person name="Cheng J."/>
            <person name="Xu D."/>
            <person name="Hellsten U."/>
            <person name="May G.D."/>
            <person name="Yu Y."/>
            <person name="Sakurai T."/>
            <person name="Umezawa T."/>
            <person name="Bhattacharyya M.K."/>
            <person name="Sandhu D."/>
            <person name="Valliyodan B."/>
            <person name="Lindquist E."/>
            <person name="Peto M."/>
            <person name="Grant D."/>
            <person name="Shu S."/>
            <person name="Goodstein D."/>
            <person name="Barry K."/>
            <person name="Futrell-Griggs M."/>
            <person name="Abernathy B."/>
            <person name="Du J."/>
            <person name="Tian Z."/>
            <person name="Zhu L."/>
            <person name="Gill N."/>
            <person name="Joshi T."/>
            <person name="Libault M."/>
            <person name="Sethuraman A."/>
            <person name="Zhang X.-C."/>
            <person name="Shinozaki K."/>
            <person name="Nguyen H.T."/>
            <person name="Wing R.A."/>
            <person name="Cregan P."/>
            <person name="Specht J."/>
            <person name="Grimwood J."/>
            <person name="Rokhsar D."/>
            <person name="Stacey G."/>
            <person name="Shoemaker R.C."/>
            <person name="Jackson S.A."/>
        </authorList>
    </citation>
    <scope>NUCLEOTIDE SEQUENCE</scope>
    <source>
        <strain evidence="3">cv. Williams 82</strain>
        <tissue evidence="2">Callus</tissue>
    </source>
</reference>
<evidence type="ECO:0008006" key="5">
    <source>
        <dbReference type="Google" id="ProtNLM"/>
    </source>
</evidence>
<dbReference type="InParanoid" id="A0A0R0KX45"/>
<protein>
    <recommendedName>
        <fullName evidence="5">Protein PALE CRESS, chloroplastic</fullName>
    </recommendedName>
</protein>
<dbReference type="GO" id="GO:0010239">
    <property type="term" value="P:chloroplast mRNA processing"/>
    <property type="evidence" value="ECO:0007669"/>
    <property type="project" value="InterPro"/>
</dbReference>
<dbReference type="GO" id="GO:0009965">
    <property type="term" value="P:leaf morphogenesis"/>
    <property type="evidence" value="ECO:0000318"/>
    <property type="project" value="GO_Central"/>
</dbReference>
<keyword evidence="4" id="KW-1185">Reference proteome</keyword>
<name>A0A0R0KX45_SOYBN</name>
<dbReference type="GO" id="GO:0009513">
    <property type="term" value="C:etioplast"/>
    <property type="evidence" value="ECO:0000318"/>
    <property type="project" value="GO_Central"/>
</dbReference>
<keyword evidence="1" id="KW-0732">Signal</keyword>
<evidence type="ECO:0000256" key="1">
    <source>
        <dbReference type="SAM" id="SignalP"/>
    </source>
</evidence>
<dbReference type="Proteomes" id="UP000008827">
    <property type="component" value="Chromosome 2"/>
</dbReference>
<reference evidence="3" key="2">
    <citation type="submission" date="2018-02" db="UniProtKB">
        <authorList>
            <consortium name="EnsemblPlants"/>
        </authorList>
    </citation>
    <scope>IDENTIFICATION</scope>
    <source>
        <strain evidence="3">Williams 82</strain>
    </source>
</reference>
<dbReference type="FunCoup" id="A0A0R0KX45">
    <property type="interactions" value="1782"/>
</dbReference>
<dbReference type="GO" id="GO:0009509">
    <property type="term" value="C:chromoplast"/>
    <property type="evidence" value="ECO:0000318"/>
    <property type="project" value="GO_Central"/>
</dbReference>
<proteinExistence type="predicted"/>
<dbReference type="Gramene" id="KRH71463">
    <property type="protein sequence ID" value="KRH71463"/>
    <property type="gene ID" value="GLYMA_02G149400"/>
</dbReference>
<dbReference type="GO" id="GO:0009537">
    <property type="term" value="C:proplastid"/>
    <property type="evidence" value="ECO:0000318"/>
    <property type="project" value="GO_Central"/>
</dbReference>
<dbReference type="GO" id="GO:0009658">
    <property type="term" value="P:chloroplast organization"/>
    <property type="evidence" value="ECO:0000318"/>
    <property type="project" value="GO_Central"/>
</dbReference>
<dbReference type="SMR" id="A0A0R0KX45"/>
<gene>
    <name evidence="2" type="ORF">GLYMA_02G149400</name>
</gene>
<dbReference type="OMA" id="EESEVHN"/>
<organism evidence="2">
    <name type="scientific">Glycine max</name>
    <name type="common">Soybean</name>
    <name type="synonym">Glycine hispida</name>
    <dbReference type="NCBI Taxonomy" id="3847"/>
    <lineage>
        <taxon>Eukaryota</taxon>
        <taxon>Viridiplantae</taxon>
        <taxon>Streptophyta</taxon>
        <taxon>Embryophyta</taxon>
        <taxon>Tracheophyta</taxon>
        <taxon>Spermatophyta</taxon>
        <taxon>Magnoliopsida</taxon>
        <taxon>eudicotyledons</taxon>
        <taxon>Gunneridae</taxon>
        <taxon>Pentapetalae</taxon>
        <taxon>rosids</taxon>
        <taxon>fabids</taxon>
        <taxon>Fabales</taxon>
        <taxon>Fabaceae</taxon>
        <taxon>Papilionoideae</taxon>
        <taxon>50 kb inversion clade</taxon>
        <taxon>NPAAA clade</taxon>
        <taxon>indigoferoid/millettioid clade</taxon>
        <taxon>Phaseoleae</taxon>
        <taxon>Glycine</taxon>
        <taxon>Glycine subgen. Soja</taxon>
    </lineage>
</organism>
<feature type="signal peptide" evidence="1">
    <location>
        <begin position="1"/>
        <end position="16"/>
    </location>
</feature>
<dbReference type="InterPro" id="IPR034563">
    <property type="entry name" value="PALE_CRESS"/>
</dbReference>
<evidence type="ECO:0000313" key="2">
    <source>
        <dbReference type="EMBL" id="KRH71463.1"/>
    </source>
</evidence>